<keyword evidence="2" id="KW-1185">Reference proteome</keyword>
<reference evidence="1" key="1">
    <citation type="submission" date="2020-03" db="EMBL/GenBank/DDBJ databases">
        <authorList>
            <person name="Weist P."/>
        </authorList>
    </citation>
    <scope>NUCLEOTIDE SEQUENCE</scope>
</reference>
<proteinExistence type="predicted"/>
<dbReference type="EMBL" id="CADEAL010002190">
    <property type="protein sequence ID" value="CAB1438664.1"/>
    <property type="molecule type" value="Genomic_DNA"/>
</dbReference>
<comment type="caution">
    <text evidence="1">The sequence shown here is derived from an EMBL/GenBank/DDBJ whole genome shotgun (WGS) entry which is preliminary data.</text>
</comment>
<evidence type="ECO:0000313" key="2">
    <source>
        <dbReference type="Proteomes" id="UP001153269"/>
    </source>
</evidence>
<protein>
    <submittedName>
        <fullName evidence="1">Uncharacterized protein</fullName>
    </submittedName>
</protein>
<name>A0A9N7UXT7_PLEPL</name>
<dbReference type="AlphaFoldDB" id="A0A9N7UXT7"/>
<accession>A0A9N7UXT7</accession>
<organism evidence="1 2">
    <name type="scientific">Pleuronectes platessa</name>
    <name type="common">European plaice</name>
    <dbReference type="NCBI Taxonomy" id="8262"/>
    <lineage>
        <taxon>Eukaryota</taxon>
        <taxon>Metazoa</taxon>
        <taxon>Chordata</taxon>
        <taxon>Craniata</taxon>
        <taxon>Vertebrata</taxon>
        <taxon>Euteleostomi</taxon>
        <taxon>Actinopterygii</taxon>
        <taxon>Neopterygii</taxon>
        <taxon>Teleostei</taxon>
        <taxon>Neoteleostei</taxon>
        <taxon>Acanthomorphata</taxon>
        <taxon>Carangaria</taxon>
        <taxon>Pleuronectiformes</taxon>
        <taxon>Pleuronectoidei</taxon>
        <taxon>Pleuronectidae</taxon>
        <taxon>Pleuronectes</taxon>
    </lineage>
</organism>
<dbReference type="Proteomes" id="UP001153269">
    <property type="component" value="Unassembled WGS sequence"/>
</dbReference>
<sequence>MHVAVSVAPEYRHSRGRLRVNVHTGIQEVCGRRLLCGGGTMTCLKGFNNNTVIQDLKMFPVKAPDVGLVTFCPMDPENFSVSRDLVVMFALGVGAAVDRPGADGGVCVLSRFSVVNSV</sequence>
<evidence type="ECO:0000313" key="1">
    <source>
        <dbReference type="EMBL" id="CAB1438664.1"/>
    </source>
</evidence>
<gene>
    <name evidence="1" type="ORF">PLEPLA_LOCUS26550</name>
</gene>